<evidence type="ECO:0000256" key="2">
    <source>
        <dbReference type="SAM" id="MobiDB-lite"/>
    </source>
</evidence>
<dbReference type="OMA" id="WYRAANI"/>
<comment type="similarity">
    <text evidence="1">Belongs to the RdRP family.</text>
</comment>
<proteinExistence type="inferred from homology"/>
<dbReference type="InterPro" id="IPR007855">
    <property type="entry name" value="RDRP"/>
</dbReference>
<evidence type="ECO:0000313" key="4">
    <source>
        <dbReference type="EMBL" id="EPQ61109.1"/>
    </source>
</evidence>
<dbReference type="Pfam" id="PF05183">
    <property type="entry name" value="RdRP"/>
    <property type="match status" value="1"/>
</dbReference>
<feature type="region of interest" description="Disordered" evidence="2">
    <location>
        <begin position="1111"/>
        <end position="1135"/>
    </location>
</feature>
<name>S7S580_GLOTA</name>
<protein>
    <recommendedName>
        <fullName evidence="1">RNA-dependent RNA polymerase</fullName>
        <ecNumber evidence="1">2.7.7.48</ecNumber>
    </recommendedName>
</protein>
<dbReference type="GO" id="GO:0030422">
    <property type="term" value="P:siRNA processing"/>
    <property type="evidence" value="ECO:0007669"/>
    <property type="project" value="TreeGrafter"/>
</dbReference>
<reference evidence="4 5" key="1">
    <citation type="journal article" date="2012" name="Science">
        <title>The Paleozoic origin of enzymatic lignin decomposition reconstructed from 31 fungal genomes.</title>
        <authorList>
            <person name="Floudas D."/>
            <person name="Binder M."/>
            <person name="Riley R."/>
            <person name="Barry K."/>
            <person name="Blanchette R.A."/>
            <person name="Henrissat B."/>
            <person name="Martinez A.T."/>
            <person name="Otillar R."/>
            <person name="Spatafora J.W."/>
            <person name="Yadav J.S."/>
            <person name="Aerts A."/>
            <person name="Benoit I."/>
            <person name="Boyd A."/>
            <person name="Carlson A."/>
            <person name="Copeland A."/>
            <person name="Coutinho P.M."/>
            <person name="de Vries R.P."/>
            <person name="Ferreira P."/>
            <person name="Findley K."/>
            <person name="Foster B."/>
            <person name="Gaskell J."/>
            <person name="Glotzer D."/>
            <person name="Gorecki P."/>
            <person name="Heitman J."/>
            <person name="Hesse C."/>
            <person name="Hori C."/>
            <person name="Igarashi K."/>
            <person name="Jurgens J.A."/>
            <person name="Kallen N."/>
            <person name="Kersten P."/>
            <person name="Kohler A."/>
            <person name="Kuees U."/>
            <person name="Kumar T.K.A."/>
            <person name="Kuo A."/>
            <person name="LaButti K."/>
            <person name="Larrondo L.F."/>
            <person name="Lindquist E."/>
            <person name="Ling A."/>
            <person name="Lombard V."/>
            <person name="Lucas S."/>
            <person name="Lundell T."/>
            <person name="Martin R."/>
            <person name="McLaughlin D.J."/>
            <person name="Morgenstern I."/>
            <person name="Morin E."/>
            <person name="Murat C."/>
            <person name="Nagy L.G."/>
            <person name="Nolan M."/>
            <person name="Ohm R.A."/>
            <person name="Patyshakuliyeva A."/>
            <person name="Rokas A."/>
            <person name="Ruiz-Duenas F.J."/>
            <person name="Sabat G."/>
            <person name="Salamov A."/>
            <person name="Samejima M."/>
            <person name="Schmutz J."/>
            <person name="Slot J.C."/>
            <person name="St John F."/>
            <person name="Stenlid J."/>
            <person name="Sun H."/>
            <person name="Sun S."/>
            <person name="Syed K."/>
            <person name="Tsang A."/>
            <person name="Wiebenga A."/>
            <person name="Young D."/>
            <person name="Pisabarro A."/>
            <person name="Eastwood D.C."/>
            <person name="Martin F."/>
            <person name="Cullen D."/>
            <person name="Grigoriev I.V."/>
            <person name="Hibbett D.S."/>
        </authorList>
    </citation>
    <scope>NUCLEOTIDE SEQUENCE [LARGE SCALE GENOMIC DNA]</scope>
    <source>
        <strain evidence="4 5">ATCC 11539</strain>
    </source>
</reference>
<dbReference type="GO" id="GO:0003968">
    <property type="term" value="F:RNA-directed RNA polymerase activity"/>
    <property type="evidence" value="ECO:0007669"/>
    <property type="project" value="UniProtKB-KW"/>
</dbReference>
<evidence type="ECO:0000256" key="1">
    <source>
        <dbReference type="RuleBase" id="RU363098"/>
    </source>
</evidence>
<dbReference type="GO" id="GO:0003723">
    <property type="term" value="F:RNA binding"/>
    <property type="evidence" value="ECO:0007669"/>
    <property type="project" value="UniProtKB-KW"/>
</dbReference>
<dbReference type="Proteomes" id="UP000030669">
    <property type="component" value="Unassembled WGS sequence"/>
</dbReference>
<dbReference type="EMBL" id="KB469296">
    <property type="protein sequence ID" value="EPQ61109.1"/>
    <property type="molecule type" value="Genomic_DNA"/>
</dbReference>
<sequence length="1188" mass="133243">MNFDVRLLKKRRNARFKLANLTLPERQAGETLLQVHPYVNIKGQHAQVTRSNKDANPGTLRRILSTEWQDPEILRREQERLEANSRPIPLDSFAFGRLCDGYVFSPEATFTGTCAVVLDMANRRMTLTYKPTPAPARPADDAASSRMDIMGVSSIDLSSIFQDLMVGDTEGSAFFPASKIGALAYAGPLGVVVESEVRPTTQVLKMGVMSSILDRDPIPERVANIDGNAAFQYVGRQFLLRFKTAEAVDIFWQRCVELRLRHPSPSPQRVTVRDLDIYSPERMNELRIVLRSLDFSVAFEATKAVYGGILEPAEVVKLQPAIARLSLSYGLEFPDIFRVFVANLETCHLTPGGRRGRRARRPYREHQDALSHQPRVLVPQLEDAAQVYVTQLQRPRHRLRTLSSPTVLRSFFLVVTPSTFVLEGPLPDQGNSVLRRFGHHDSFLRVSFEDEDLSKMRAGPGSDISALLKQRFRPLLVDGFQLAGRNYEFLGYSMSGLRQHSVWFVSPYRDEAGVLMNAESIRTRLGDFSRIAYKPARLAARWAQAFSTSDPSVTLDDSQIRQIDDKIAQDGTCFTDGCGTISTESLREVWTHMRRSQGKLSGLPKPPPSCLQFRHGGYKGVLVEDNRLEGKVVCFRPSQRKFNAPAGGTLDITATSTRPIPMFLNRPMIVLMEYHGVDEGYIFRLQERAIADVHSIFASFERASYLFQSHGLGASFGLPSLFKHLDAQLDIVPYSLSTLHGLKHQLLDICLCYGATHVLREIKHRARIPVPGSVTLIGVSDEWDCLAENEIFATVYDPRTGDIRPIEGDVLITRSPQIHPGDLQVVRAVRRPQLQHLRNAVVFPCRGRRSLPSCLAGGDLDGDIFNLILDPNLMPRRVSEPGSYKALEDRTLNRPCTIGDIADFIIDYIKSDLVGTIAIHHLILADLTDPGQPDCIKLAEYASHAVDFPKTGTAVQIGDLPRVPSERPDFLAHEGTDPSTSRRFYPSKKTLGKLFRNVPMDIRPPDEDYAEPTHGSMIRAALPAITSPPAELRREMQDLMEAYIDQLFTIANSSSLSPRNGLSEGELVSGTIQATWNDHQKRRDAVAVMNFQTHELVKVIRRELRGDLDRQAARENDADEGDFYDDSDDDEDEEFERREETLRRAYAAWIIAEEAVRRDPDGFGAQSFGLIALGMILHTLHEESRAYA</sequence>
<dbReference type="PANTHER" id="PTHR23079">
    <property type="entry name" value="RNA-DEPENDENT RNA POLYMERASE"/>
    <property type="match status" value="1"/>
</dbReference>
<comment type="catalytic activity">
    <reaction evidence="1">
        <text>RNA(n) + a ribonucleoside 5'-triphosphate = RNA(n+1) + diphosphate</text>
        <dbReference type="Rhea" id="RHEA:21248"/>
        <dbReference type="Rhea" id="RHEA-COMP:14527"/>
        <dbReference type="Rhea" id="RHEA-COMP:17342"/>
        <dbReference type="ChEBI" id="CHEBI:33019"/>
        <dbReference type="ChEBI" id="CHEBI:61557"/>
        <dbReference type="ChEBI" id="CHEBI:140395"/>
        <dbReference type="EC" id="2.7.7.48"/>
    </reaction>
</comment>
<evidence type="ECO:0000313" key="5">
    <source>
        <dbReference type="Proteomes" id="UP000030669"/>
    </source>
</evidence>
<dbReference type="HOGENOM" id="CLU_001366_2_1_1"/>
<feature type="domain" description="RDRP core" evidence="3">
    <location>
        <begin position="415"/>
        <end position="998"/>
    </location>
</feature>
<keyword evidence="1" id="KW-0808">Transferase</keyword>
<keyword evidence="1" id="KW-0696">RNA-directed RNA polymerase</keyword>
<dbReference type="GeneID" id="19303364"/>
<dbReference type="eggNOG" id="KOG0988">
    <property type="taxonomic scope" value="Eukaryota"/>
</dbReference>
<dbReference type="EC" id="2.7.7.48" evidence="1"/>
<keyword evidence="1" id="KW-0548">Nucleotidyltransferase</keyword>
<feature type="compositionally biased region" description="Acidic residues" evidence="2">
    <location>
        <begin position="1117"/>
        <end position="1134"/>
    </location>
</feature>
<dbReference type="AlphaFoldDB" id="S7S580"/>
<keyword evidence="5" id="KW-1185">Reference proteome</keyword>
<accession>S7S580</accession>
<keyword evidence="1" id="KW-0694">RNA-binding</keyword>
<dbReference type="STRING" id="670483.S7S580"/>
<dbReference type="RefSeq" id="XP_007861358.1">
    <property type="nucleotide sequence ID" value="XM_007863167.1"/>
</dbReference>
<organism evidence="4 5">
    <name type="scientific">Gloeophyllum trabeum (strain ATCC 11539 / FP-39264 / Madison 617)</name>
    <name type="common">Brown rot fungus</name>
    <dbReference type="NCBI Taxonomy" id="670483"/>
    <lineage>
        <taxon>Eukaryota</taxon>
        <taxon>Fungi</taxon>
        <taxon>Dikarya</taxon>
        <taxon>Basidiomycota</taxon>
        <taxon>Agaricomycotina</taxon>
        <taxon>Agaricomycetes</taxon>
        <taxon>Gloeophyllales</taxon>
        <taxon>Gloeophyllaceae</taxon>
        <taxon>Gloeophyllum</taxon>
    </lineage>
</organism>
<evidence type="ECO:0000259" key="3">
    <source>
        <dbReference type="Pfam" id="PF05183"/>
    </source>
</evidence>
<dbReference type="OrthoDB" id="6513042at2759"/>
<dbReference type="KEGG" id="gtr:GLOTRDRAFT_135659"/>
<gene>
    <name evidence="4" type="ORF">GLOTRDRAFT_135659</name>
</gene>
<dbReference type="GO" id="GO:0031380">
    <property type="term" value="C:nuclear RNA-directed RNA polymerase complex"/>
    <property type="evidence" value="ECO:0007669"/>
    <property type="project" value="TreeGrafter"/>
</dbReference>
<dbReference type="PANTHER" id="PTHR23079:SF55">
    <property type="entry name" value="RNA-DIRECTED RNA POLYMERASE"/>
    <property type="match status" value="1"/>
</dbReference>
<dbReference type="InterPro" id="IPR057596">
    <property type="entry name" value="RDRP_core"/>
</dbReference>